<dbReference type="VEuPathDB" id="VectorBase:RPRC002397"/>
<evidence type="ECO:0000313" key="3">
    <source>
        <dbReference type="Proteomes" id="UP000015103"/>
    </source>
</evidence>
<sequence length="151" mass="16847">MEPVGLSSGYAGYNYYPPSGGSPGGGGDRSTYYNDYQSGAARQDSPLPSRHEQSGRKVVIRHDVYQPEDRLKTYVADYYEKNSGVFVHARLILSVILEDASLFHVRTLGIYFCKSKNFSNINLRSFSEVALEREEFSCTPEMNAMVGLGLQ</sequence>
<dbReference type="EnsemblMetazoa" id="RPRC002397-RA">
    <property type="protein sequence ID" value="RPRC002397-PA"/>
    <property type="gene ID" value="RPRC002397"/>
</dbReference>
<proteinExistence type="predicted"/>
<dbReference type="AlphaFoldDB" id="T1HEC5"/>
<name>T1HEC5_RHOPR</name>
<dbReference type="HOGENOM" id="CLU_1733761_0_0_1"/>
<evidence type="ECO:0000313" key="2">
    <source>
        <dbReference type="EnsemblMetazoa" id="RPRC002397-PA"/>
    </source>
</evidence>
<reference evidence="2" key="1">
    <citation type="submission" date="2015-05" db="UniProtKB">
        <authorList>
            <consortium name="EnsemblMetazoa"/>
        </authorList>
    </citation>
    <scope>IDENTIFICATION</scope>
</reference>
<feature type="region of interest" description="Disordered" evidence="1">
    <location>
        <begin position="17"/>
        <end position="54"/>
    </location>
</feature>
<dbReference type="EMBL" id="ACPB03007881">
    <property type="status" value="NOT_ANNOTATED_CDS"/>
    <property type="molecule type" value="Genomic_DNA"/>
</dbReference>
<keyword evidence="3" id="KW-1185">Reference proteome</keyword>
<dbReference type="EMBL" id="ACPB03007880">
    <property type="status" value="NOT_ANNOTATED_CDS"/>
    <property type="molecule type" value="Genomic_DNA"/>
</dbReference>
<evidence type="ECO:0000256" key="1">
    <source>
        <dbReference type="SAM" id="MobiDB-lite"/>
    </source>
</evidence>
<accession>T1HEC5</accession>
<dbReference type="Proteomes" id="UP000015103">
    <property type="component" value="Unassembled WGS sequence"/>
</dbReference>
<dbReference type="InParanoid" id="T1HEC5"/>
<protein>
    <submittedName>
        <fullName evidence="2">Uncharacterized protein</fullName>
    </submittedName>
</protein>
<organism evidence="2 3">
    <name type="scientific">Rhodnius prolixus</name>
    <name type="common">Triatomid bug</name>
    <dbReference type="NCBI Taxonomy" id="13249"/>
    <lineage>
        <taxon>Eukaryota</taxon>
        <taxon>Metazoa</taxon>
        <taxon>Ecdysozoa</taxon>
        <taxon>Arthropoda</taxon>
        <taxon>Hexapoda</taxon>
        <taxon>Insecta</taxon>
        <taxon>Pterygota</taxon>
        <taxon>Neoptera</taxon>
        <taxon>Paraneoptera</taxon>
        <taxon>Hemiptera</taxon>
        <taxon>Heteroptera</taxon>
        <taxon>Panheteroptera</taxon>
        <taxon>Cimicomorpha</taxon>
        <taxon>Reduviidae</taxon>
        <taxon>Triatominae</taxon>
        <taxon>Rhodnius</taxon>
    </lineage>
</organism>